<keyword evidence="4 8" id="KW-0812">Transmembrane</keyword>
<dbReference type="InterPro" id="IPR012910">
    <property type="entry name" value="Plug_dom"/>
</dbReference>
<evidence type="ECO:0000256" key="8">
    <source>
        <dbReference type="PROSITE-ProRule" id="PRU01360"/>
    </source>
</evidence>
<dbReference type="Gene3D" id="2.40.170.20">
    <property type="entry name" value="TonB-dependent receptor, beta-barrel domain"/>
    <property type="match status" value="1"/>
</dbReference>
<evidence type="ECO:0000256" key="7">
    <source>
        <dbReference type="ARBA" id="ARBA00023237"/>
    </source>
</evidence>
<dbReference type="PANTHER" id="PTHR47234">
    <property type="match status" value="1"/>
</dbReference>
<keyword evidence="10" id="KW-0732">Signal</keyword>
<keyword evidence="7 8" id="KW-0998">Cell outer membrane</keyword>
<sequence>MTNYKWLIPATSSVAALLWPTIVAAQTPAEPLPNESDATAAADITVTGSRIVRKDYSAESPIVSVGQDLIQSRGPATLEQALNVLPQLTPDAGSNSASSAAGGRATLNLRGLGPVRTLVLLDGRRLQPGDPLGPVDLNSIPSALIENIEVITGGASAVYGSDAVAGVVNFQLRKKFEGLALDLDQGITDRGDGQTFTVSGTIGGNFAEGRGNAVFSASYMDRKRVDRSSRPFFKDGGITSVLPSGLVYPVASNLPSQAAINSVFASYGISSSVSRASTYSTNPDGTLFTVSSGINNFRPSGLPYVITANNQVAIPIGEWSPVQQPLERETVFGRVNYDVTDGIEAYAQFNYAHYKNNQTSYGRNQAITRDVYVPVTNPFIPKDLRTIIASRPNPNQPLLFYFNTGRFSPAIAEQTYDVTQYLGGLRGDIDAIDGSWDVSASFGRSKQQSLVGGFIDRAAYLSLIEAADGGVSICEGGLNPFVIDAPSQDCLNYMLRDLHETTLLKQTNLEANFQGRLFSLPAGDVRFAAGLAYRKNDYSYEPDAQRINASVLTVAISNPSSGATKSKEAYLELLVPVLADLPFIHRLELDAAYRYADYKSIGGVHTYKLGGNWQFTRSLHMRGGYQRAIRAPSVGELFQPQEQSGTTVGRVSAGLGDPCDINSVYRKGANAANVRALCLASGVPETVIDLLTFAGTSVQSNVGGNLNLKEETSDTYTLGFVFRPQLQSPLIRSFSLSVDYYNIKIQNAIGLVTGDVIVQRCFNGAGDSNPSYDPNNFYCGLIHRGAGGGFSTIDTPLLNLAGYRTSGIDVQLDWKARIGASTNIGLNAVVSYLDKYEIQTLQGAAFSDYAGTIGNGQISASAISHPRWRAVTNLAIDHGPATFGFTWRWIDKMSNASNVGISDGVAPGVKAVSYFDFNARVAVNEGMWLRFGVLNIGDKQPPEWTGESATDANLYDVVGRRFFVGASLRF</sequence>
<dbReference type="PANTHER" id="PTHR47234:SF2">
    <property type="entry name" value="TONB-DEPENDENT RECEPTOR"/>
    <property type="match status" value="1"/>
</dbReference>
<evidence type="ECO:0000256" key="2">
    <source>
        <dbReference type="ARBA" id="ARBA00022448"/>
    </source>
</evidence>
<feature type="domain" description="TonB-dependent receptor plug" evidence="12">
    <location>
        <begin position="58"/>
        <end position="167"/>
    </location>
</feature>
<feature type="signal peptide" evidence="10">
    <location>
        <begin position="1"/>
        <end position="25"/>
    </location>
</feature>
<keyword evidence="5 9" id="KW-0798">TonB box</keyword>
<dbReference type="InterPro" id="IPR036942">
    <property type="entry name" value="Beta-barrel_TonB_sf"/>
</dbReference>
<evidence type="ECO:0000256" key="4">
    <source>
        <dbReference type="ARBA" id="ARBA00022692"/>
    </source>
</evidence>
<dbReference type="EMBL" id="CP060122">
    <property type="protein sequence ID" value="QNG48718.1"/>
    <property type="molecule type" value="Genomic_DNA"/>
</dbReference>
<comment type="subcellular location">
    <subcellularLocation>
        <location evidence="1 8">Cell outer membrane</location>
        <topology evidence="1 8">Multi-pass membrane protein</topology>
    </subcellularLocation>
</comment>
<evidence type="ECO:0000313" key="13">
    <source>
        <dbReference type="EMBL" id="QNG48718.1"/>
    </source>
</evidence>
<name>A0A9X7UE77_SPHYA</name>
<keyword evidence="3 8" id="KW-1134">Transmembrane beta strand</keyword>
<evidence type="ECO:0000256" key="6">
    <source>
        <dbReference type="ARBA" id="ARBA00023136"/>
    </source>
</evidence>
<dbReference type="InterPro" id="IPR039426">
    <property type="entry name" value="TonB-dep_rcpt-like"/>
</dbReference>
<organism evidence="13 14">
    <name type="scientific">Sphingobium yanoikuyae</name>
    <name type="common">Sphingomonas yanoikuyae</name>
    <dbReference type="NCBI Taxonomy" id="13690"/>
    <lineage>
        <taxon>Bacteria</taxon>
        <taxon>Pseudomonadati</taxon>
        <taxon>Pseudomonadota</taxon>
        <taxon>Alphaproteobacteria</taxon>
        <taxon>Sphingomonadales</taxon>
        <taxon>Sphingomonadaceae</taxon>
        <taxon>Sphingobium</taxon>
    </lineage>
</organism>
<evidence type="ECO:0000259" key="12">
    <source>
        <dbReference type="Pfam" id="PF07715"/>
    </source>
</evidence>
<evidence type="ECO:0000256" key="10">
    <source>
        <dbReference type="SAM" id="SignalP"/>
    </source>
</evidence>
<evidence type="ECO:0000256" key="9">
    <source>
        <dbReference type="RuleBase" id="RU003357"/>
    </source>
</evidence>
<feature type="domain" description="TonB-dependent receptor-like beta-barrel" evidence="11">
    <location>
        <begin position="413"/>
        <end position="936"/>
    </location>
</feature>
<reference evidence="13 14" key="1">
    <citation type="submission" date="2020-07" db="EMBL/GenBank/DDBJ databases">
        <title>Whole genome sequence of Sphingobium yanoikuyae A3.</title>
        <authorList>
            <person name="Han S.-S."/>
        </authorList>
    </citation>
    <scope>NUCLEOTIDE SEQUENCE [LARGE SCALE GENOMIC DNA]</scope>
    <source>
        <strain evidence="13 14">A3</strain>
    </source>
</reference>
<dbReference type="InterPro" id="IPR000531">
    <property type="entry name" value="Beta-barrel_TonB"/>
</dbReference>
<dbReference type="Pfam" id="PF07715">
    <property type="entry name" value="Plug"/>
    <property type="match status" value="1"/>
</dbReference>
<accession>A0A9X7UE77</accession>
<gene>
    <name evidence="13" type="ORF">H3V42_15095</name>
</gene>
<keyword evidence="6 8" id="KW-0472">Membrane</keyword>
<dbReference type="Proteomes" id="UP000515377">
    <property type="component" value="Chromosome"/>
</dbReference>
<dbReference type="SUPFAM" id="SSF56935">
    <property type="entry name" value="Porins"/>
    <property type="match status" value="1"/>
</dbReference>
<dbReference type="InterPro" id="IPR037066">
    <property type="entry name" value="Plug_dom_sf"/>
</dbReference>
<protein>
    <submittedName>
        <fullName evidence="13">TonB-dependent receptor</fullName>
    </submittedName>
</protein>
<feature type="chain" id="PRO_5040791102" evidence="10">
    <location>
        <begin position="26"/>
        <end position="970"/>
    </location>
</feature>
<dbReference type="PROSITE" id="PS52016">
    <property type="entry name" value="TONB_DEPENDENT_REC_3"/>
    <property type="match status" value="1"/>
</dbReference>
<evidence type="ECO:0000259" key="11">
    <source>
        <dbReference type="Pfam" id="PF00593"/>
    </source>
</evidence>
<evidence type="ECO:0000256" key="5">
    <source>
        <dbReference type="ARBA" id="ARBA00023077"/>
    </source>
</evidence>
<proteinExistence type="inferred from homology"/>
<dbReference type="GO" id="GO:0009279">
    <property type="term" value="C:cell outer membrane"/>
    <property type="evidence" value="ECO:0007669"/>
    <property type="project" value="UniProtKB-SubCell"/>
</dbReference>
<evidence type="ECO:0000256" key="3">
    <source>
        <dbReference type="ARBA" id="ARBA00022452"/>
    </source>
</evidence>
<dbReference type="AlphaFoldDB" id="A0A9X7UE77"/>
<dbReference type="Gene3D" id="2.170.130.10">
    <property type="entry name" value="TonB-dependent receptor, plug domain"/>
    <property type="match status" value="1"/>
</dbReference>
<dbReference type="Pfam" id="PF00593">
    <property type="entry name" value="TonB_dep_Rec_b-barrel"/>
    <property type="match status" value="1"/>
</dbReference>
<evidence type="ECO:0000256" key="1">
    <source>
        <dbReference type="ARBA" id="ARBA00004571"/>
    </source>
</evidence>
<evidence type="ECO:0000313" key="14">
    <source>
        <dbReference type="Proteomes" id="UP000515377"/>
    </source>
</evidence>
<keyword evidence="2 8" id="KW-0813">Transport</keyword>
<comment type="similarity">
    <text evidence="8 9">Belongs to the TonB-dependent receptor family.</text>
</comment>
<keyword evidence="13" id="KW-0675">Receptor</keyword>